<dbReference type="AlphaFoldDB" id="A0A8J4F0V9"/>
<evidence type="ECO:0000313" key="4">
    <source>
        <dbReference type="Proteomes" id="UP000747399"/>
    </source>
</evidence>
<dbReference type="Proteomes" id="UP000747399">
    <property type="component" value="Unassembled WGS sequence"/>
</dbReference>
<feature type="signal peptide" evidence="2">
    <location>
        <begin position="1"/>
        <end position="16"/>
    </location>
</feature>
<protein>
    <recommendedName>
        <fullName evidence="5">Secreted protein</fullName>
    </recommendedName>
</protein>
<comment type="caution">
    <text evidence="3">The sequence shown here is derived from an EMBL/GenBank/DDBJ whole genome shotgun (WGS) entry which is preliminary data.</text>
</comment>
<accession>A0A8J4F0V9</accession>
<evidence type="ECO:0000256" key="2">
    <source>
        <dbReference type="SAM" id="SignalP"/>
    </source>
</evidence>
<evidence type="ECO:0008006" key="5">
    <source>
        <dbReference type="Google" id="ProtNLM"/>
    </source>
</evidence>
<feature type="compositionally biased region" description="Pro residues" evidence="1">
    <location>
        <begin position="35"/>
        <end position="53"/>
    </location>
</feature>
<gene>
    <name evidence="3" type="ORF">Vafri_8890</name>
</gene>
<feature type="chain" id="PRO_5035271315" description="Secreted protein" evidence="2">
    <location>
        <begin position="17"/>
        <end position="103"/>
    </location>
</feature>
<keyword evidence="4" id="KW-1185">Reference proteome</keyword>
<feature type="region of interest" description="Disordered" evidence="1">
    <location>
        <begin position="77"/>
        <end position="103"/>
    </location>
</feature>
<evidence type="ECO:0000256" key="1">
    <source>
        <dbReference type="SAM" id="MobiDB-lite"/>
    </source>
</evidence>
<evidence type="ECO:0000313" key="3">
    <source>
        <dbReference type="EMBL" id="GIL53234.1"/>
    </source>
</evidence>
<reference evidence="3" key="1">
    <citation type="journal article" date="2021" name="Proc. Natl. Acad. Sci. U.S.A.">
        <title>Three genomes in the algal genus Volvox reveal the fate of a haploid sex-determining region after a transition to homothallism.</title>
        <authorList>
            <person name="Yamamoto K."/>
            <person name="Hamaji T."/>
            <person name="Kawai-Toyooka H."/>
            <person name="Matsuzaki R."/>
            <person name="Takahashi F."/>
            <person name="Nishimura Y."/>
            <person name="Kawachi M."/>
            <person name="Noguchi H."/>
            <person name="Minakuchi Y."/>
            <person name="Umen J.G."/>
            <person name="Toyoda A."/>
            <person name="Nozaki H."/>
        </authorList>
    </citation>
    <scope>NUCLEOTIDE SEQUENCE</scope>
    <source>
        <strain evidence="3">NIES-3780</strain>
    </source>
</reference>
<keyword evidence="2" id="KW-0732">Signal</keyword>
<sequence>MMLGWLMLVIAASSMALRSSARRAARLSLSSKPSPSLPPPAPSLRLPLPPSPSPPLTSFSHLNVLLPLEELVASMPSTCSGENEDKWHLRRTHSSFSRLRAAP</sequence>
<organism evidence="3 4">
    <name type="scientific">Volvox africanus</name>
    <dbReference type="NCBI Taxonomy" id="51714"/>
    <lineage>
        <taxon>Eukaryota</taxon>
        <taxon>Viridiplantae</taxon>
        <taxon>Chlorophyta</taxon>
        <taxon>core chlorophytes</taxon>
        <taxon>Chlorophyceae</taxon>
        <taxon>CS clade</taxon>
        <taxon>Chlamydomonadales</taxon>
        <taxon>Volvocaceae</taxon>
        <taxon>Volvox</taxon>
    </lineage>
</organism>
<proteinExistence type="predicted"/>
<feature type="region of interest" description="Disordered" evidence="1">
    <location>
        <begin position="27"/>
        <end position="53"/>
    </location>
</feature>
<dbReference type="EMBL" id="BNCO01000014">
    <property type="protein sequence ID" value="GIL53234.1"/>
    <property type="molecule type" value="Genomic_DNA"/>
</dbReference>
<name>A0A8J4F0V9_9CHLO</name>